<protein>
    <recommendedName>
        <fullName evidence="1">EF-hand domain-containing protein</fullName>
    </recommendedName>
</protein>
<dbReference type="KEGG" id="fmr:Fuma_04621"/>
<organism evidence="2 3">
    <name type="scientific">Fuerstiella marisgermanici</name>
    <dbReference type="NCBI Taxonomy" id="1891926"/>
    <lineage>
        <taxon>Bacteria</taxon>
        <taxon>Pseudomonadati</taxon>
        <taxon>Planctomycetota</taxon>
        <taxon>Planctomycetia</taxon>
        <taxon>Planctomycetales</taxon>
        <taxon>Planctomycetaceae</taxon>
        <taxon>Fuerstiella</taxon>
    </lineage>
</organism>
<evidence type="ECO:0000313" key="2">
    <source>
        <dbReference type="EMBL" id="APZ94969.1"/>
    </source>
</evidence>
<dbReference type="Proteomes" id="UP000187735">
    <property type="component" value="Chromosome"/>
</dbReference>
<dbReference type="InterPro" id="IPR002048">
    <property type="entry name" value="EF_hand_dom"/>
</dbReference>
<accession>A0A1P8WLP3</accession>
<keyword evidence="3" id="KW-1185">Reference proteome</keyword>
<dbReference type="GO" id="GO:0005509">
    <property type="term" value="F:calcium ion binding"/>
    <property type="evidence" value="ECO:0007669"/>
    <property type="project" value="InterPro"/>
</dbReference>
<reference evidence="2 3" key="1">
    <citation type="journal article" date="2016" name="Front. Microbiol.">
        <title>Fuerstia marisgermanicae gen. nov., sp. nov., an Unusual Member of the Phylum Planctomycetes from the German Wadden Sea.</title>
        <authorList>
            <person name="Kohn T."/>
            <person name="Heuer A."/>
            <person name="Jogler M."/>
            <person name="Vollmers J."/>
            <person name="Boedeker C."/>
            <person name="Bunk B."/>
            <person name="Rast P."/>
            <person name="Borchert D."/>
            <person name="Glockner I."/>
            <person name="Freese H.M."/>
            <person name="Klenk H.P."/>
            <person name="Overmann J."/>
            <person name="Kaster A.K."/>
            <person name="Rohde M."/>
            <person name="Wiegand S."/>
            <person name="Jogler C."/>
        </authorList>
    </citation>
    <scope>NUCLEOTIDE SEQUENCE [LARGE SCALE GENOMIC DNA]</scope>
    <source>
        <strain evidence="2 3">NH11</strain>
    </source>
</reference>
<dbReference type="STRING" id="1891926.Fuma_04621"/>
<dbReference type="InterPro" id="IPR011992">
    <property type="entry name" value="EF-hand-dom_pair"/>
</dbReference>
<gene>
    <name evidence="2" type="ORF">Fuma_04621</name>
</gene>
<dbReference type="PROSITE" id="PS50222">
    <property type="entry name" value="EF_HAND_2"/>
    <property type="match status" value="1"/>
</dbReference>
<sequence length="829" mass="90950">MRTCVQIFLALTVAVCGIVSGDEVPRPRVATQPLAANVARLMDAFVYLGTPLPEATSTALKAAIKEGDQRKLQETLDRHALFVVSINPELRVKVQRGPGDSILQQGGFTPVLVKVLNDATVTRRLKIGSPQAGAVYAGAASSTLKRQAQTELNINENEESERRFLDVEMFDQSPMTPQLSGLSVEYAIALIHSSDAGQREATIVFDIGQGTQDLGFRSEVPVLFSIKPAVAVKLKITDFDGTPTTARLEFRDKDDRIYPPQAKRLAPDFFFQTHIYRADGDTVLLPPGEFTLTSCRGPEYRRRTQKVSVSESGTTVDVRLERWVNPQEFGFYSGDHHIHAAGCSHYDNPTQGVSPQDMFAQVKGEGLNVGCVLTWGPCFDHQRNYFSPIAATISEASTVLKYDLEISGFGSAALGHVCLLNLKDQTYPGSDGTAEKGWPTWTVPVMRWAKDQGGVTGYPHSALHVDPRLAAEWQIRKFDKDGDQKLSADEASDVLLAEPFDTTDDNNDGALTTEELRNSANRAADKLPNYALPSLNGGGAMEIFVSTSEGVCDFISAMDTARIPEWNTWYHLMNCGYALKLSGETDFPCMSSLRVGQGRVYVQLGNVDRVDFPTWCKGVAAGQSYVSDGFAHALRYRVNGQAPGPQSVSLDESKTVKVQTTVAFAPEQPKAVAYGTLMPSAGPRMAGDTVNLHAERNTGFVKGGQRLVEVIKNGEVVASANVEADGEPHDLEFDIAVDQSSWIAVRQFPQLHTNPVNVIVNRQPIRCSHRSALWCAESVRLLWNNRRRFIAKEEQPAAKLAYAAALRKYFDIADQAIDSGKKFPRFDLE</sequence>
<dbReference type="OrthoDB" id="9812921at2"/>
<evidence type="ECO:0000313" key="3">
    <source>
        <dbReference type="Proteomes" id="UP000187735"/>
    </source>
</evidence>
<dbReference type="RefSeq" id="WP_145944325.1">
    <property type="nucleotide sequence ID" value="NZ_CP017641.1"/>
</dbReference>
<dbReference type="EMBL" id="CP017641">
    <property type="protein sequence ID" value="APZ94969.1"/>
    <property type="molecule type" value="Genomic_DNA"/>
</dbReference>
<dbReference type="Gene3D" id="1.10.238.10">
    <property type="entry name" value="EF-hand"/>
    <property type="match status" value="1"/>
</dbReference>
<feature type="domain" description="EF-hand" evidence="1">
    <location>
        <begin position="466"/>
        <end position="501"/>
    </location>
</feature>
<evidence type="ECO:0000259" key="1">
    <source>
        <dbReference type="PROSITE" id="PS50222"/>
    </source>
</evidence>
<dbReference type="SUPFAM" id="SSF47473">
    <property type="entry name" value="EF-hand"/>
    <property type="match status" value="1"/>
</dbReference>
<dbReference type="InterPro" id="IPR018247">
    <property type="entry name" value="EF_Hand_1_Ca_BS"/>
</dbReference>
<dbReference type="NCBIfam" id="NF038032">
    <property type="entry name" value="CehA_McbA_metalo"/>
    <property type="match status" value="1"/>
</dbReference>
<dbReference type="AlphaFoldDB" id="A0A1P8WLP3"/>
<name>A0A1P8WLP3_9PLAN</name>
<proteinExistence type="predicted"/>
<dbReference type="PROSITE" id="PS00018">
    <property type="entry name" value="EF_HAND_1"/>
    <property type="match status" value="1"/>
</dbReference>